<reference evidence="2 3" key="1">
    <citation type="submission" date="2018-09" db="EMBL/GenBank/DDBJ databases">
        <title>Murine metabolic-syndrome-specific gut microbial biobank.</title>
        <authorList>
            <person name="Liu C."/>
        </authorList>
    </citation>
    <scope>NUCLEOTIDE SEQUENCE [LARGE SCALE GENOMIC DNA]</scope>
    <source>
        <strain evidence="2 3">0.1xD8-82</strain>
    </source>
</reference>
<dbReference type="OrthoDB" id="2065990at2"/>
<dbReference type="EMBL" id="RAYQ01000015">
    <property type="protein sequence ID" value="RKI90266.1"/>
    <property type="molecule type" value="Genomic_DNA"/>
</dbReference>
<protein>
    <submittedName>
        <fullName evidence="2">Uncharacterized protein</fullName>
    </submittedName>
</protein>
<dbReference type="RefSeq" id="WP_120470889.1">
    <property type="nucleotide sequence ID" value="NZ_RAYQ01000015.1"/>
</dbReference>
<dbReference type="Proteomes" id="UP000280696">
    <property type="component" value="Unassembled WGS sequence"/>
</dbReference>
<gene>
    <name evidence="2" type="ORF">D7V94_14180</name>
</gene>
<evidence type="ECO:0000313" key="3">
    <source>
        <dbReference type="Proteomes" id="UP000280696"/>
    </source>
</evidence>
<feature type="signal peptide" evidence="1">
    <location>
        <begin position="1"/>
        <end position="34"/>
    </location>
</feature>
<keyword evidence="3" id="KW-1185">Reference proteome</keyword>
<comment type="caution">
    <text evidence="2">The sequence shown here is derived from an EMBL/GenBank/DDBJ whole genome shotgun (WGS) entry which is preliminary data.</text>
</comment>
<organism evidence="2 3">
    <name type="scientific">Parablautia intestinalis</name>
    <dbReference type="NCBI Taxonomy" id="2320100"/>
    <lineage>
        <taxon>Bacteria</taxon>
        <taxon>Bacillati</taxon>
        <taxon>Bacillota</taxon>
        <taxon>Clostridia</taxon>
        <taxon>Lachnospirales</taxon>
        <taxon>Lachnospiraceae</taxon>
        <taxon>Parablautia</taxon>
    </lineage>
</organism>
<name>A0A3A9ASQ4_9FIRM</name>
<dbReference type="AlphaFoldDB" id="A0A3A9ASQ4"/>
<sequence>MKKKGMKKRMLAMVLSIGIMGMIAAGFTAQVAQAALQPAISDLGVSESGDGQGIAAYCSYQNYTEQSGCEMTLYLYRKEEGGQISILLRRKIPYASSGNISTDVFKAQEGIYFASVGTNYGSEVMQTYSRSYYRVKIENGKVEVTEITEGTGDVNADSQNKGAKTDKEKAKGTACPHNWTYELERQATAKQDSLLAYQCTICGDVTDYVEVPNSAYGVFLKETAEKIQNAGTGEVVIDTDRWMSFDSAVLKVLACRRDVAVSLYYQYQGKRHHVRIPAGGDVSGLGDENGYCGFLYLTQVFGEEEQAKE</sequence>
<keyword evidence="1" id="KW-0732">Signal</keyword>
<feature type="chain" id="PRO_5017268355" evidence="1">
    <location>
        <begin position="35"/>
        <end position="309"/>
    </location>
</feature>
<evidence type="ECO:0000256" key="1">
    <source>
        <dbReference type="SAM" id="SignalP"/>
    </source>
</evidence>
<accession>A0A3A9ASQ4</accession>
<evidence type="ECO:0000313" key="2">
    <source>
        <dbReference type="EMBL" id="RKI90266.1"/>
    </source>
</evidence>
<proteinExistence type="predicted"/>